<dbReference type="EMBL" id="QFPJ01000029">
    <property type="protein sequence ID" value="PZQ21459.1"/>
    <property type="molecule type" value="Genomic_DNA"/>
</dbReference>
<protein>
    <submittedName>
        <fullName evidence="1">Macrocin O-methyltransferase</fullName>
    </submittedName>
</protein>
<evidence type="ECO:0000313" key="1">
    <source>
        <dbReference type="EMBL" id="PZQ21459.1"/>
    </source>
</evidence>
<dbReference type="GO" id="GO:0008168">
    <property type="term" value="F:methyltransferase activity"/>
    <property type="evidence" value="ECO:0007669"/>
    <property type="project" value="UniProtKB-KW"/>
</dbReference>
<dbReference type="GO" id="GO:0032259">
    <property type="term" value="P:methylation"/>
    <property type="evidence" value="ECO:0007669"/>
    <property type="project" value="UniProtKB-KW"/>
</dbReference>
<proteinExistence type="predicted"/>
<dbReference type="Pfam" id="PF13578">
    <property type="entry name" value="Methyltransf_24"/>
    <property type="match status" value="1"/>
</dbReference>
<keyword evidence="1" id="KW-0808">Transferase</keyword>
<dbReference type="Proteomes" id="UP000248597">
    <property type="component" value="Unassembled WGS sequence"/>
</dbReference>
<dbReference type="SUPFAM" id="SSF53335">
    <property type="entry name" value="S-adenosyl-L-methionine-dependent methyltransferases"/>
    <property type="match status" value="1"/>
</dbReference>
<evidence type="ECO:0000313" key="2">
    <source>
        <dbReference type="Proteomes" id="UP000248597"/>
    </source>
</evidence>
<dbReference type="AlphaFoldDB" id="A0A2W5KZF6"/>
<sequence>MGILSMVSMATKRKLAAAVYRRPSEMVAMLNAHASLAQWLKTQDAPRFDDRLKMHSFVADRVGQQPIDYLEFGVFQGESFRHWLSCNKDPDSRFVGFDTFTGLPEDWGDYLGRGHFSTEGQTPQIDDARGSFRKGLFQETLEPFLESFTGGRQLVIHNDSDLYSSTLYTLAKLDYLIKPGTILIFDEFASPLHEYRAWNDYCGAFGREAKLIAYTDEFATQAAFEFTR</sequence>
<keyword evidence="1" id="KW-0489">Methyltransferase</keyword>
<reference evidence="1 2" key="1">
    <citation type="submission" date="2017-08" db="EMBL/GenBank/DDBJ databases">
        <title>Infants hospitalized years apart are colonized by the same room-sourced microbial strains.</title>
        <authorList>
            <person name="Brooks B."/>
            <person name="Olm M.R."/>
            <person name="Firek B.A."/>
            <person name="Baker R."/>
            <person name="Thomas B.C."/>
            <person name="Morowitz M.J."/>
            <person name="Banfield J.F."/>
        </authorList>
    </citation>
    <scope>NUCLEOTIDE SEQUENCE [LARGE SCALE GENOMIC DNA]</scope>
    <source>
        <strain evidence="1">S2_005_003_R2_47</strain>
    </source>
</reference>
<comment type="caution">
    <text evidence="1">The sequence shown here is derived from an EMBL/GenBank/DDBJ whole genome shotgun (WGS) entry which is preliminary data.</text>
</comment>
<name>A0A2W5KZF6_SPHMC</name>
<organism evidence="1 2">
    <name type="scientific">Sphingopyxis macrogoltabida</name>
    <name type="common">Sphingomonas macrogoltabidus</name>
    <dbReference type="NCBI Taxonomy" id="33050"/>
    <lineage>
        <taxon>Bacteria</taxon>
        <taxon>Pseudomonadati</taxon>
        <taxon>Pseudomonadota</taxon>
        <taxon>Alphaproteobacteria</taxon>
        <taxon>Sphingomonadales</taxon>
        <taxon>Sphingomonadaceae</taxon>
        <taxon>Sphingopyxis</taxon>
    </lineage>
</organism>
<dbReference type="PANTHER" id="PTHR40036">
    <property type="entry name" value="MACROCIN O-METHYLTRANSFERASE"/>
    <property type="match status" value="1"/>
</dbReference>
<dbReference type="InterPro" id="IPR029063">
    <property type="entry name" value="SAM-dependent_MTases_sf"/>
</dbReference>
<dbReference type="PANTHER" id="PTHR40036:SF1">
    <property type="entry name" value="MACROCIN O-METHYLTRANSFERASE"/>
    <property type="match status" value="1"/>
</dbReference>
<accession>A0A2W5KZF6</accession>
<gene>
    <name evidence="1" type="ORF">DI569_11915</name>
</gene>
<dbReference type="InterPro" id="IPR008884">
    <property type="entry name" value="TylF_MeTrfase"/>
</dbReference>
<dbReference type="Gene3D" id="3.40.50.150">
    <property type="entry name" value="Vaccinia Virus protein VP39"/>
    <property type="match status" value="1"/>
</dbReference>